<sequence>MNDVAKELYSSIVYASFAYNVWKDLKERFDKRNISRVYNLHHEIIALKQGLALISTYYSKLKDLWDEYDVMIPTSSCPCPESRVKGQIMLMIPTPTINEAYKMRVQDESQRTRVVGPSTLEIRAQAMANNTGHEANTMVHNSGQGFIGGYKPKNQLYCDYCRMKGHTRDGCYKIIGYPADFKSKRKQFEKNTTVAHNVQVDIPQEVQEQKGNTSITLAGHFFTEEQYHQLLQMLNKTNSTYIYTTSHAKFIGIPLSLLNMVKENR</sequence>
<evidence type="ECO:0000313" key="1">
    <source>
        <dbReference type="Proteomes" id="UP000790787"/>
    </source>
</evidence>
<gene>
    <name evidence="2" type="primary">LOC142171687</name>
</gene>
<reference evidence="2" key="2">
    <citation type="submission" date="2025-08" db="UniProtKB">
        <authorList>
            <consortium name="RefSeq"/>
        </authorList>
    </citation>
    <scope>IDENTIFICATION</scope>
    <source>
        <tissue evidence="2">Leaf</tissue>
    </source>
</reference>
<protein>
    <submittedName>
        <fullName evidence="2">Uncharacterized protein LOC142171687</fullName>
    </submittedName>
</protein>
<reference evidence="1" key="1">
    <citation type="journal article" date="2014" name="Nat. Commun.">
        <title>The tobacco genome sequence and its comparison with those of tomato and potato.</title>
        <authorList>
            <person name="Sierro N."/>
            <person name="Battey J.N."/>
            <person name="Ouadi S."/>
            <person name="Bakaher N."/>
            <person name="Bovet L."/>
            <person name="Willig A."/>
            <person name="Goepfert S."/>
            <person name="Peitsch M.C."/>
            <person name="Ivanov N.V."/>
        </authorList>
    </citation>
    <scope>NUCLEOTIDE SEQUENCE [LARGE SCALE GENOMIC DNA]</scope>
</reference>
<dbReference type="Proteomes" id="UP000790787">
    <property type="component" value="Chromosome 17"/>
</dbReference>
<proteinExistence type="predicted"/>
<dbReference type="RefSeq" id="XP_075091475.1">
    <property type="nucleotide sequence ID" value="XM_075235374.1"/>
</dbReference>
<name>A0AC58T2N3_TOBAC</name>
<evidence type="ECO:0000313" key="2">
    <source>
        <dbReference type="RefSeq" id="XP_075091475.1"/>
    </source>
</evidence>
<keyword evidence="1" id="KW-1185">Reference proteome</keyword>
<organism evidence="1 2">
    <name type="scientific">Nicotiana tabacum</name>
    <name type="common">Common tobacco</name>
    <dbReference type="NCBI Taxonomy" id="4097"/>
    <lineage>
        <taxon>Eukaryota</taxon>
        <taxon>Viridiplantae</taxon>
        <taxon>Streptophyta</taxon>
        <taxon>Embryophyta</taxon>
        <taxon>Tracheophyta</taxon>
        <taxon>Spermatophyta</taxon>
        <taxon>Magnoliopsida</taxon>
        <taxon>eudicotyledons</taxon>
        <taxon>Gunneridae</taxon>
        <taxon>Pentapetalae</taxon>
        <taxon>asterids</taxon>
        <taxon>lamiids</taxon>
        <taxon>Solanales</taxon>
        <taxon>Solanaceae</taxon>
        <taxon>Nicotianoideae</taxon>
        <taxon>Nicotianeae</taxon>
        <taxon>Nicotiana</taxon>
    </lineage>
</organism>
<accession>A0AC58T2N3</accession>